<dbReference type="InterPro" id="IPR036626">
    <property type="entry name" value="GpW_sf"/>
</dbReference>
<evidence type="ECO:0000313" key="1">
    <source>
        <dbReference type="EMBL" id="AJY47051.1"/>
    </source>
</evidence>
<protein>
    <submittedName>
        <fullName evidence="1">Head-to-tail joining protein W gpW family protein</fullName>
    </submittedName>
</protein>
<name>A0A0D5LSJ0_MAREN</name>
<dbReference type="PATRIC" id="fig|1486262.3.peg.3600"/>
<proteinExistence type="predicted"/>
<dbReference type="GO" id="GO:0019058">
    <property type="term" value="P:viral life cycle"/>
    <property type="evidence" value="ECO:0007669"/>
    <property type="project" value="InterPro"/>
</dbReference>
<sequence>MMVSTDERLTLETRLGEAKLALHRLEIGQNAVTLSYDGESVTYSGADRASLRSYIRDLETKLGLRRSSRPRGRGVSFG</sequence>
<dbReference type="KEGG" id="mey:TM49_17400"/>
<dbReference type="Pfam" id="PF02831">
    <property type="entry name" value="gpW"/>
    <property type="match status" value="1"/>
</dbReference>
<dbReference type="EMBL" id="CP010803">
    <property type="protein sequence ID" value="AJY47051.1"/>
    <property type="molecule type" value="Genomic_DNA"/>
</dbReference>
<dbReference type="AlphaFoldDB" id="A0A0D5LSJ0"/>
<accession>A0A0D5LSJ0</accession>
<dbReference type="Proteomes" id="UP000032611">
    <property type="component" value="Chromosome"/>
</dbReference>
<dbReference type="STRING" id="1486262.TM49_17400"/>
<evidence type="ECO:0000313" key="2">
    <source>
        <dbReference type="Proteomes" id="UP000032611"/>
    </source>
</evidence>
<organism evidence="1 2">
    <name type="scientific">Martelella endophytica</name>
    <dbReference type="NCBI Taxonomy" id="1486262"/>
    <lineage>
        <taxon>Bacteria</taxon>
        <taxon>Pseudomonadati</taxon>
        <taxon>Pseudomonadota</taxon>
        <taxon>Alphaproteobacteria</taxon>
        <taxon>Hyphomicrobiales</taxon>
        <taxon>Aurantimonadaceae</taxon>
        <taxon>Martelella</taxon>
    </lineage>
</organism>
<dbReference type="InterPro" id="IPR004174">
    <property type="entry name" value="GpW"/>
</dbReference>
<dbReference type="HOGENOM" id="CLU_197606_0_0_5"/>
<gene>
    <name evidence="1" type="ORF">TM49_17400</name>
</gene>
<dbReference type="SUPFAM" id="SSF64210">
    <property type="entry name" value="Head-to-tail joining protein W, gpW"/>
    <property type="match status" value="1"/>
</dbReference>
<keyword evidence="2" id="KW-1185">Reference proteome</keyword>
<dbReference type="Gene3D" id="3.30.1580.10">
    <property type="entry name" value="Head-to-tail joining protein W"/>
    <property type="match status" value="1"/>
</dbReference>
<reference evidence="1 2" key="1">
    <citation type="journal article" date="2015" name="Genome Announc.">
        <title>Complete genome sequence of Martelella endophytica YC6887, which has antifungal activity associated with a halophyte.</title>
        <authorList>
            <person name="Khan A."/>
            <person name="Khan H."/>
            <person name="Chung E.J."/>
            <person name="Hossain M.T."/>
            <person name="Chung Y.R."/>
        </authorList>
    </citation>
    <scope>NUCLEOTIDE SEQUENCE [LARGE SCALE GENOMIC DNA]</scope>
    <source>
        <strain evidence="1">YC6887</strain>
    </source>
</reference>